<dbReference type="Proteomes" id="UP000588083">
    <property type="component" value="Unassembled WGS sequence"/>
</dbReference>
<keyword evidence="2" id="KW-1185">Reference proteome</keyword>
<evidence type="ECO:0000313" key="1">
    <source>
        <dbReference type="EMBL" id="GFP31261.1"/>
    </source>
</evidence>
<gene>
    <name evidence="1" type="ORF">HKBW3S34_02180</name>
</gene>
<proteinExistence type="predicted"/>
<protein>
    <submittedName>
        <fullName evidence="1">Uncharacterized protein</fullName>
    </submittedName>
</protein>
<comment type="caution">
    <text evidence="1">The sequence shown here is derived from an EMBL/GenBank/DDBJ whole genome shotgun (WGS) entry which is preliminary data.</text>
</comment>
<reference evidence="1 2" key="1">
    <citation type="journal article" date="2020" name="Front. Microbiol.">
        <title>Single-cell genomics of novel Actinobacteria with the Wood-Ljungdahl pathway discovered in a serpentinizing system.</title>
        <authorList>
            <person name="Merino N."/>
            <person name="Kawai M."/>
            <person name="Boyd E.S."/>
            <person name="Colman D.R."/>
            <person name="McGlynn S.E."/>
            <person name="Nealson K.H."/>
            <person name="Kurokawa K."/>
            <person name="Hongoh Y."/>
        </authorList>
    </citation>
    <scope>NUCLEOTIDE SEQUENCE [LARGE SCALE GENOMIC DNA]</scope>
    <source>
        <strain evidence="1 2">S34</strain>
    </source>
</reference>
<sequence length="32" mass="3723">KVDVIQVIAFEWVHILSNSLPIELDLFLQVML</sequence>
<feature type="non-terminal residue" evidence="1">
    <location>
        <position position="1"/>
    </location>
</feature>
<organism evidence="1 2">
    <name type="scientific">Candidatus Hakubella thermalkaliphila</name>
    <dbReference type="NCBI Taxonomy" id="2754717"/>
    <lineage>
        <taxon>Bacteria</taxon>
        <taxon>Bacillati</taxon>
        <taxon>Actinomycetota</taxon>
        <taxon>Actinomycetota incertae sedis</taxon>
        <taxon>Candidatus Hakubellales</taxon>
        <taxon>Candidatus Hakubellaceae</taxon>
        <taxon>Candidatus Hakubella</taxon>
    </lineage>
</organism>
<dbReference type="AlphaFoldDB" id="A0A6V8PK88"/>
<name>A0A6V8PK88_9ACTN</name>
<evidence type="ECO:0000313" key="2">
    <source>
        <dbReference type="Proteomes" id="UP000588083"/>
    </source>
</evidence>
<accession>A0A6V8PK88</accession>
<dbReference type="EMBL" id="BLRZ01000223">
    <property type="protein sequence ID" value="GFP31261.1"/>
    <property type="molecule type" value="Genomic_DNA"/>
</dbReference>